<comment type="caution">
    <text evidence="2">The sequence shown here is derived from an EMBL/GenBank/DDBJ whole genome shotgun (WGS) entry which is preliminary data.</text>
</comment>
<organism evidence="2 3">
    <name type="scientific">Martelella mangrovi</name>
    <dbReference type="NCBI Taxonomy" id="1397477"/>
    <lineage>
        <taxon>Bacteria</taxon>
        <taxon>Pseudomonadati</taxon>
        <taxon>Pseudomonadota</taxon>
        <taxon>Alphaproteobacteria</taxon>
        <taxon>Hyphomicrobiales</taxon>
        <taxon>Aurantimonadaceae</taxon>
        <taxon>Martelella</taxon>
    </lineage>
</organism>
<feature type="domain" description="Glycosyltransferase 2-like" evidence="1">
    <location>
        <begin position="4"/>
        <end position="133"/>
    </location>
</feature>
<accession>A0ABV2I7C5</accession>
<dbReference type="EMBL" id="JBEPLY010000001">
    <property type="protein sequence ID" value="MET3598509.1"/>
    <property type="molecule type" value="Genomic_DNA"/>
</dbReference>
<dbReference type="Pfam" id="PF00535">
    <property type="entry name" value="Glycos_transf_2"/>
    <property type="match status" value="1"/>
</dbReference>
<dbReference type="PANTHER" id="PTHR43685">
    <property type="entry name" value="GLYCOSYLTRANSFERASE"/>
    <property type="match status" value="1"/>
</dbReference>
<evidence type="ECO:0000259" key="1">
    <source>
        <dbReference type="Pfam" id="PF00535"/>
    </source>
</evidence>
<dbReference type="PANTHER" id="PTHR43685:SF11">
    <property type="entry name" value="GLYCOSYLTRANSFERASE TAGX-RELATED"/>
    <property type="match status" value="1"/>
</dbReference>
<dbReference type="Gene3D" id="3.90.550.10">
    <property type="entry name" value="Spore Coat Polysaccharide Biosynthesis Protein SpsA, Chain A"/>
    <property type="match status" value="1"/>
</dbReference>
<proteinExistence type="predicted"/>
<dbReference type="InterPro" id="IPR029044">
    <property type="entry name" value="Nucleotide-diphossugar_trans"/>
</dbReference>
<dbReference type="RefSeq" id="WP_354432913.1">
    <property type="nucleotide sequence ID" value="NZ_JBEPLY010000001.1"/>
</dbReference>
<dbReference type="SUPFAM" id="SSF82171">
    <property type="entry name" value="DPP6 N-terminal domain-like"/>
    <property type="match status" value="1"/>
</dbReference>
<name>A0ABV2I7C5_9HYPH</name>
<dbReference type="CDD" id="cd06433">
    <property type="entry name" value="GT_2_WfgS_like"/>
    <property type="match status" value="1"/>
</dbReference>
<reference evidence="2 3" key="1">
    <citation type="submission" date="2024-06" db="EMBL/GenBank/DDBJ databases">
        <title>Genomic Encyclopedia of Type Strains, Phase IV (KMG-IV): sequencing the most valuable type-strain genomes for metagenomic binning, comparative biology and taxonomic classification.</title>
        <authorList>
            <person name="Goeker M."/>
        </authorList>
    </citation>
    <scope>NUCLEOTIDE SEQUENCE [LARGE SCALE GENOMIC DNA]</scope>
    <source>
        <strain evidence="2 3">DSM 28102</strain>
    </source>
</reference>
<keyword evidence="3" id="KW-1185">Reference proteome</keyword>
<dbReference type="Proteomes" id="UP001549164">
    <property type="component" value="Unassembled WGS sequence"/>
</dbReference>
<evidence type="ECO:0000313" key="2">
    <source>
        <dbReference type="EMBL" id="MET3598509.1"/>
    </source>
</evidence>
<dbReference type="SUPFAM" id="SSF53448">
    <property type="entry name" value="Nucleotide-diphospho-sugar transferases"/>
    <property type="match status" value="1"/>
</dbReference>
<dbReference type="InterPro" id="IPR050834">
    <property type="entry name" value="Glycosyltransf_2"/>
</dbReference>
<evidence type="ECO:0000313" key="3">
    <source>
        <dbReference type="Proteomes" id="UP001549164"/>
    </source>
</evidence>
<protein>
    <submittedName>
        <fullName evidence="2">Glycosyltransferase involved in cell wall biosynthesis</fullName>
    </submittedName>
</protein>
<dbReference type="InterPro" id="IPR001173">
    <property type="entry name" value="Glyco_trans_2-like"/>
</dbReference>
<gene>
    <name evidence="2" type="ORF">ABID12_000430</name>
</gene>
<sequence>MKISIVTNAFNQGRFLRRCMESVLGQSYRDIEYIVIDPGSTDETAEILTEYEAKGDPRLIVLRERDNGPADGLNKGFERATGDWFAYMNADDFFLEGALEQAAAAIGRMPDADCIYGDGYMTDAYGKATRRVISTPFTARLFVNGRALVLQQSTFWKANSFRRIGGFNVDNRTSWDAELLLDMSLAGMSLRHVPGYWSAFVIHPESITGSQRHAALSRQNHERMFRKVMGRDRTDGDMKVRRLRQRLDMIIHPDATLSRIRDKINPGHLPQLPDWAGESSGKKRGGGVRVLAKAPDDASYFFGFHDVSPWSPDDTRLLLHRIDPDIRRMPRPEDRAEILLWDYASGSIDVVGETTCWNFQQGARAMWVPGRQMTLLYNKRVGDKPGCEIVDLVTGERRQLPHAVGSIAPCGTYAMAPNFGRLGALWKAYGYSGFESAADDIAQPENDGLWRIDLETGERQLLFSIRALVSASENSVSADTKVFVTHVSFNREGTRIVFMLRFFSKDHALYSLIYSATADGHDLKLLAQEKISHFDWIDEDNIVIWMRKGSKGLAAARKSGLLASPFVRPLVNIARKFRGRLKGMVLNESYFLMSTKTGERTPFMAGTLPQDGHPMISPNRKWMIVDEYPHPETGNTPLMLVEMARQRRIDLLNFKHDVGSGDSDLKCDLHPRWNRAGTLVGVDASERGRRRFTVVDVASAMNEGG</sequence>